<name>A0A165ZVC6_EXIGL</name>
<proteinExistence type="predicted"/>
<evidence type="ECO:0000259" key="6">
    <source>
        <dbReference type="PROSITE" id="PS52012"/>
    </source>
</evidence>
<dbReference type="GO" id="GO:0005576">
    <property type="term" value="C:extracellular region"/>
    <property type="evidence" value="ECO:0007669"/>
    <property type="project" value="UniProtKB-SubCell"/>
</dbReference>
<evidence type="ECO:0000313" key="8">
    <source>
        <dbReference type="Proteomes" id="UP000077266"/>
    </source>
</evidence>
<dbReference type="AlphaFoldDB" id="A0A165ZVC6"/>
<dbReference type="InterPro" id="IPR008427">
    <property type="entry name" value="Extracellular_membr_CFEM_dom"/>
</dbReference>
<feature type="domain" description="CFEM" evidence="6">
    <location>
        <begin position="1"/>
        <end position="106"/>
    </location>
</feature>
<comment type="subcellular location">
    <subcellularLocation>
        <location evidence="1">Secreted</location>
    </subcellularLocation>
</comment>
<keyword evidence="2" id="KW-0964">Secreted</keyword>
<protein>
    <recommendedName>
        <fullName evidence="6">CFEM domain-containing protein</fullName>
    </recommendedName>
</protein>
<organism evidence="7 8">
    <name type="scientific">Exidia glandulosa HHB12029</name>
    <dbReference type="NCBI Taxonomy" id="1314781"/>
    <lineage>
        <taxon>Eukaryota</taxon>
        <taxon>Fungi</taxon>
        <taxon>Dikarya</taxon>
        <taxon>Basidiomycota</taxon>
        <taxon>Agaricomycotina</taxon>
        <taxon>Agaricomycetes</taxon>
        <taxon>Auriculariales</taxon>
        <taxon>Exidiaceae</taxon>
        <taxon>Exidia</taxon>
    </lineage>
</organism>
<feature type="signal peptide" evidence="5">
    <location>
        <begin position="1"/>
        <end position="19"/>
    </location>
</feature>
<reference evidence="7 8" key="1">
    <citation type="journal article" date="2016" name="Mol. Biol. Evol.">
        <title>Comparative Genomics of Early-Diverging Mushroom-Forming Fungi Provides Insights into the Origins of Lignocellulose Decay Capabilities.</title>
        <authorList>
            <person name="Nagy L.G."/>
            <person name="Riley R."/>
            <person name="Tritt A."/>
            <person name="Adam C."/>
            <person name="Daum C."/>
            <person name="Floudas D."/>
            <person name="Sun H."/>
            <person name="Yadav J.S."/>
            <person name="Pangilinan J."/>
            <person name="Larsson K.H."/>
            <person name="Matsuura K."/>
            <person name="Barry K."/>
            <person name="Labutti K."/>
            <person name="Kuo R."/>
            <person name="Ohm R.A."/>
            <person name="Bhattacharya S.S."/>
            <person name="Shirouzu T."/>
            <person name="Yoshinaga Y."/>
            <person name="Martin F.M."/>
            <person name="Grigoriev I.V."/>
            <person name="Hibbett D.S."/>
        </authorList>
    </citation>
    <scope>NUCLEOTIDE SEQUENCE [LARGE SCALE GENOMIC DNA]</scope>
    <source>
        <strain evidence="7 8">HHB12029</strain>
    </source>
</reference>
<evidence type="ECO:0000256" key="5">
    <source>
        <dbReference type="SAM" id="SignalP"/>
    </source>
</evidence>
<keyword evidence="4" id="KW-1015">Disulfide bond</keyword>
<evidence type="ECO:0000256" key="3">
    <source>
        <dbReference type="ARBA" id="ARBA00022729"/>
    </source>
</evidence>
<dbReference type="Proteomes" id="UP000077266">
    <property type="component" value="Unassembled WGS sequence"/>
</dbReference>
<dbReference type="Pfam" id="PF05730">
    <property type="entry name" value="CFEM"/>
    <property type="match status" value="1"/>
</dbReference>
<dbReference type="PROSITE" id="PS52012">
    <property type="entry name" value="CFEM"/>
    <property type="match status" value="1"/>
</dbReference>
<accession>A0A165ZVC6</accession>
<dbReference type="InParanoid" id="A0A165ZVC6"/>
<gene>
    <name evidence="7" type="ORF">EXIGLDRAFT_753063</name>
</gene>
<evidence type="ECO:0000256" key="4">
    <source>
        <dbReference type="ARBA" id="ARBA00023157"/>
    </source>
</evidence>
<evidence type="ECO:0000256" key="1">
    <source>
        <dbReference type="ARBA" id="ARBA00004613"/>
    </source>
</evidence>
<keyword evidence="3 5" id="KW-0732">Signal</keyword>
<sequence>MRFLTLPVAAFIAVASVMAQDIPACLVTCSAAPPDGCPTDPDAAQKCACEDKQFVDAAFNCMVMTCKTEEEFKTAELIVVSVCAQEGVAITPTQTFIGPQPTGTGY</sequence>
<dbReference type="EMBL" id="KV426172">
    <property type="protein sequence ID" value="KZV85909.1"/>
    <property type="molecule type" value="Genomic_DNA"/>
</dbReference>
<feature type="chain" id="PRO_5007870297" description="CFEM domain-containing protein" evidence="5">
    <location>
        <begin position="20"/>
        <end position="106"/>
    </location>
</feature>
<evidence type="ECO:0000256" key="2">
    <source>
        <dbReference type="ARBA" id="ARBA00022525"/>
    </source>
</evidence>
<evidence type="ECO:0000313" key="7">
    <source>
        <dbReference type="EMBL" id="KZV85909.1"/>
    </source>
</evidence>
<keyword evidence="8" id="KW-1185">Reference proteome</keyword>